<accession>A0ACA9SUC3</accession>
<protein>
    <submittedName>
        <fullName evidence="1">30793_t:CDS:1</fullName>
    </submittedName>
</protein>
<feature type="non-terminal residue" evidence="1">
    <location>
        <position position="53"/>
    </location>
</feature>
<dbReference type="Proteomes" id="UP000789920">
    <property type="component" value="Unassembled WGS sequence"/>
</dbReference>
<gene>
    <name evidence="1" type="ORF">RPERSI_LOCUS34734</name>
</gene>
<evidence type="ECO:0000313" key="1">
    <source>
        <dbReference type="EMBL" id="CAG8847654.1"/>
    </source>
</evidence>
<name>A0ACA9SUC3_9GLOM</name>
<comment type="caution">
    <text evidence="1">The sequence shown here is derived from an EMBL/GenBank/DDBJ whole genome shotgun (WGS) entry which is preliminary data.</text>
</comment>
<organism evidence="1 2">
    <name type="scientific">Racocetra persica</name>
    <dbReference type="NCBI Taxonomy" id="160502"/>
    <lineage>
        <taxon>Eukaryota</taxon>
        <taxon>Fungi</taxon>
        <taxon>Fungi incertae sedis</taxon>
        <taxon>Mucoromycota</taxon>
        <taxon>Glomeromycotina</taxon>
        <taxon>Glomeromycetes</taxon>
        <taxon>Diversisporales</taxon>
        <taxon>Gigasporaceae</taxon>
        <taxon>Racocetra</taxon>
    </lineage>
</organism>
<reference evidence="1" key="1">
    <citation type="submission" date="2021-06" db="EMBL/GenBank/DDBJ databases">
        <authorList>
            <person name="Kallberg Y."/>
            <person name="Tangrot J."/>
            <person name="Rosling A."/>
        </authorList>
    </citation>
    <scope>NUCLEOTIDE SEQUENCE</scope>
    <source>
        <strain evidence="1">MA461A</strain>
    </source>
</reference>
<feature type="non-terminal residue" evidence="1">
    <location>
        <position position="1"/>
    </location>
</feature>
<proteinExistence type="predicted"/>
<dbReference type="EMBL" id="CAJVQC010156972">
    <property type="protein sequence ID" value="CAG8847654.1"/>
    <property type="molecule type" value="Genomic_DNA"/>
</dbReference>
<sequence length="53" mass="6465">MINLIKTDKYFSMEMLGKYEFISKQKNNFQEKFDKVRAELPTNAQEYFIHYHG</sequence>
<evidence type="ECO:0000313" key="2">
    <source>
        <dbReference type="Proteomes" id="UP000789920"/>
    </source>
</evidence>
<keyword evidence="2" id="KW-1185">Reference proteome</keyword>